<gene>
    <name evidence="3" type="ORF">SAMN05216402_3179</name>
</gene>
<keyword evidence="2" id="KW-0732">Signal</keyword>
<keyword evidence="1" id="KW-0175">Coiled coil</keyword>
<dbReference type="Proteomes" id="UP000183471">
    <property type="component" value="Unassembled WGS sequence"/>
</dbReference>
<evidence type="ECO:0000313" key="3">
    <source>
        <dbReference type="EMBL" id="SDQ99743.1"/>
    </source>
</evidence>
<protein>
    <recommendedName>
        <fullName evidence="5">DUF4398 domain-containing protein</fullName>
    </recommendedName>
</protein>
<evidence type="ECO:0000256" key="2">
    <source>
        <dbReference type="SAM" id="SignalP"/>
    </source>
</evidence>
<proteinExistence type="predicted"/>
<name>A0ABY0TLF8_9PROT</name>
<dbReference type="EMBL" id="FNKY01000001">
    <property type="protein sequence ID" value="SDQ99743.1"/>
    <property type="molecule type" value="Genomic_DNA"/>
</dbReference>
<reference evidence="3 4" key="1">
    <citation type="submission" date="2016-10" db="EMBL/GenBank/DDBJ databases">
        <authorList>
            <person name="Varghese N."/>
            <person name="Submissions S."/>
        </authorList>
    </citation>
    <scope>NUCLEOTIDE SEQUENCE [LARGE SCALE GENOMIC DNA]</scope>
    <source>
        <strain evidence="3 4">Nl1</strain>
    </source>
</reference>
<evidence type="ECO:0008006" key="5">
    <source>
        <dbReference type="Google" id="ProtNLM"/>
    </source>
</evidence>
<evidence type="ECO:0000256" key="1">
    <source>
        <dbReference type="SAM" id="Coils"/>
    </source>
</evidence>
<organism evidence="3 4">
    <name type="scientific">Nitrosospira multiformis</name>
    <dbReference type="NCBI Taxonomy" id="1231"/>
    <lineage>
        <taxon>Bacteria</taxon>
        <taxon>Pseudomonadati</taxon>
        <taxon>Pseudomonadota</taxon>
        <taxon>Betaproteobacteria</taxon>
        <taxon>Nitrosomonadales</taxon>
        <taxon>Nitrosomonadaceae</taxon>
        <taxon>Nitrosospira</taxon>
    </lineage>
</organism>
<feature type="chain" id="PRO_5046170743" description="DUF4398 domain-containing protein" evidence="2">
    <location>
        <begin position="28"/>
        <end position="140"/>
    </location>
</feature>
<keyword evidence="4" id="KW-1185">Reference proteome</keyword>
<feature type="signal peptide" evidence="2">
    <location>
        <begin position="1"/>
        <end position="27"/>
    </location>
</feature>
<accession>A0ABY0TLF8</accession>
<comment type="caution">
    <text evidence="3">The sequence shown here is derived from an EMBL/GenBank/DDBJ whole genome shotgun (WGS) entry which is preliminary data.</text>
</comment>
<dbReference type="RefSeq" id="WP_074633985.1">
    <property type="nucleotide sequence ID" value="NZ_FNKY01000001.1"/>
</dbReference>
<feature type="coiled-coil region" evidence="1">
    <location>
        <begin position="53"/>
        <end position="80"/>
    </location>
</feature>
<evidence type="ECO:0000313" key="4">
    <source>
        <dbReference type="Proteomes" id="UP000183471"/>
    </source>
</evidence>
<sequence length="140" mass="15348">MKTKFGNVVAALSMIGVLVSASSSVVAAQPIDTPEIRAAAQNAVTRGDHEFLAKYYENTAAQMQAKMKEQKELLEQYENKSYLYGRQAQDLQSRTSALIRDFEKSVEASTKTAALHRQMAAKLNQNHAANTQLLESATGL</sequence>